<feature type="transmembrane region" description="Helical" evidence="1">
    <location>
        <begin position="69"/>
        <end position="95"/>
    </location>
</feature>
<name>A0A3D9V026_9MICO</name>
<evidence type="ECO:0000313" key="2">
    <source>
        <dbReference type="EMBL" id="REF31564.1"/>
    </source>
</evidence>
<feature type="transmembrane region" description="Helical" evidence="1">
    <location>
        <begin position="138"/>
        <end position="159"/>
    </location>
</feature>
<proteinExistence type="predicted"/>
<dbReference type="Proteomes" id="UP000256253">
    <property type="component" value="Unassembled WGS sequence"/>
</dbReference>
<evidence type="ECO:0000313" key="3">
    <source>
        <dbReference type="Proteomes" id="UP000256253"/>
    </source>
</evidence>
<evidence type="ECO:0000256" key="1">
    <source>
        <dbReference type="SAM" id="Phobius"/>
    </source>
</evidence>
<protein>
    <submittedName>
        <fullName evidence="2">Uncharacterized protein</fullName>
    </submittedName>
</protein>
<accession>A0A3D9V026</accession>
<keyword evidence="1" id="KW-0812">Transmembrane</keyword>
<dbReference type="RefSeq" id="WP_147301392.1">
    <property type="nucleotide sequence ID" value="NZ_QTUA01000001.1"/>
</dbReference>
<dbReference type="EMBL" id="QTUA01000001">
    <property type="protein sequence ID" value="REF31564.1"/>
    <property type="molecule type" value="Genomic_DNA"/>
</dbReference>
<comment type="caution">
    <text evidence="2">The sequence shown here is derived from an EMBL/GenBank/DDBJ whole genome shotgun (WGS) entry which is preliminary data.</text>
</comment>
<keyword evidence="1" id="KW-0472">Membrane</keyword>
<reference evidence="2 3" key="1">
    <citation type="submission" date="2018-08" db="EMBL/GenBank/DDBJ databases">
        <title>Sequencing the genomes of 1000 actinobacteria strains.</title>
        <authorList>
            <person name="Klenk H.-P."/>
        </authorList>
    </citation>
    <scope>NUCLEOTIDE SEQUENCE [LARGE SCALE GENOMIC DNA]</scope>
    <source>
        <strain evidence="2 3">DSM 22967</strain>
    </source>
</reference>
<feature type="transmembrane region" description="Helical" evidence="1">
    <location>
        <begin position="44"/>
        <end position="62"/>
    </location>
</feature>
<keyword evidence="1" id="KW-1133">Transmembrane helix</keyword>
<keyword evidence="3" id="KW-1185">Reference proteome</keyword>
<dbReference type="AlphaFoldDB" id="A0A3D9V026"/>
<sequence>MELLKRVRPMDYLLTGALVVVAMLIGLENVNAKSADDVAHVIESHSTWIIPVFVLAVLPVLLRRSAIVAAIWASAAVVGASVLMFGWIVRCGFGLPLSFVLAYSLGRFAKNRSELGAGLLGLVALQVAVLIRDSATDGAGIMVATVPIAIVLTAVGLFVHNRTRTVAAPVQPQAERVHA</sequence>
<dbReference type="OrthoDB" id="3825787at2"/>
<organism evidence="2 3">
    <name type="scientific">Calidifontibacter indicus</name>
    <dbReference type="NCBI Taxonomy" id="419650"/>
    <lineage>
        <taxon>Bacteria</taxon>
        <taxon>Bacillati</taxon>
        <taxon>Actinomycetota</taxon>
        <taxon>Actinomycetes</taxon>
        <taxon>Micrococcales</taxon>
        <taxon>Dermacoccaceae</taxon>
        <taxon>Calidifontibacter</taxon>
    </lineage>
</organism>
<gene>
    <name evidence="2" type="ORF">DFJ65_2633</name>
</gene>
<feature type="transmembrane region" description="Helical" evidence="1">
    <location>
        <begin position="12"/>
        <end position="32"/>
    </location>
</feature>